<evidence type="ECO:0000256" key="2">
    <source>
        <dbReference type="SAM" id="Phobius"/>
    </source>
</evidence>
<feature type="transmembrane region" description="Helical" evidence="2">
    <location>
        <begin position="12"/>
        <end position="33"/>
    </location>
</feature>
<keyword evidence="2" id="KW-0472">Membrane</keyword>
<sequence>MSSLGGYQIGYTALSALYITPLAVLWFVSFCLARTKQDPARVGISWLKAVFPVWIFGLLLVLASGSVQLWMRYDENGYYSDWSAVVRAVDHVSATGNFLLQLASIFLFITFVELAGGYMFCLKNPNETSRTHKFGRISILVWSVVLFAMVLSVFALRHSYVVKYADVYDRYDTEASFKARLTNTRMELAVRILLWLTSIPMVGLASFTVHKTKNHQLLRSVWPPSPLPMVEQILSISQGSIIFLVATILDLIRHLINMAIFAEGYVDLAVTFIVEPFFNFTLMFVVLVMLFALAIRKATGLWSKPQPDWAYPTVTFVHTMPYPPGQVPVGMVPGQPQYMPQQQPMQGVPAYLQVAQQQQGQQQGYYYYPQPTQQQPQQMQQQPQQMQQQQQQQQPQQPQPVYQQQTQEQPKTTENV</sequence>
<dbReference type="RefSeq" id="XP_001226768.1">
    <property type="nucleotide sequence ID" value="XM_001226767.1"/>
</dbReference>
<keyword evidence="2" id="KW-0812">Transmembrane</keyword>
<dbReference type="InParanoid" id="Q2GT63"/>
<name>Q2GT63_CHAGB</name>
<feature type="transmembrane region" description="Helical" evidence="2">
    <location>
        <begin position="188"/>
        <end position="209"/>
    </location>
</feature>
<dbReference type="VEuPathDB" id="FungiDB:CHGG_08841"/>
<reference evidence="4" key="1">
    <citation type="journal article" date="2015" name="Genome Announc.">
        <title>Draft genome sequence of the cellulolytic fungus Chaetomium globosum.</title>
        <authorList>
            <person name="Cuomo C.A."/>
            <person name="Untereiner W.A."/>
            <person name="Ma L.-J."/>
            <person name="Grabherr M."/>
            <person name="Birren B.W."/>
        </authorList>
    </citation>
    <scope>NUCLEOTIDE SEQUENCE [LARGE SCALE GENOMIC DNA]</scope>
    <source>
        <strain evidence="4">ATCC 6205 / CBS 148.51 / DSM 1962 / NBRC 6347 / NRRL 1970</strain>
    </source>
</reference>
<evidence type="ECO:0000313" key="3">
    <source>
        <dbReference type="EMBL" id="EAQ84827.1"/>
    </source>
</evidence>
<dbReference type="HOGENOM" id="CLU_053560_1_0_1"/>
<accession>Q2GT63</accession>
<dbReference type="GeneID" id="4395569"/>
<gene>
    <name evidence="3" type="ORF">CHGG_08841</name>
</gene>
<evidence type="ECO:0000256" key="1">
    <source>
        <dbReference type="SAM" id="MobiDB-lite"/>
    </source>
</evidence>
<keyword evidence="2" id="KW-1133">Transmembrane helix</keyword>
<organism evidence="3 4">
    <name type="scientific">Chaetomium globosum (strain ATCC 6205 / CBS 148.51 / DSM 1962 / NBRC 6347 / NRRL 1970)</name>
    <name type="common">Soil fungus</name>
    <dbReference type="NCBI Taxonomy" id="306901"/>
    <lineage>
        <taxon>Eukaryota</taxon>
        <taxon>Fungi</taxon>
        <taxon>Dikarya</taxon>
        <taxon>Ascomycota</taxon>
        <taxon>Pezizomycotina</taxon>
        <taxon>Sordariomycetes</taxon>
        <taxon>Sordariomycetidae</taxon>
        <taxon>Sordariales</taxon>
        <taxon>Chaetomiaceae</taxon>
        <taxon>Chaetomium</taxon>
    </lineage>
</organism>
<dbReference type="AlphaFoldDB" id="Q2GT63"/>
<dbReference type="OMA" id="ENALTWC"/>
<dbReference type="OrthoDB" id="5217806at2759"/>
<feature type="transmembrane region" description="Helical" evidence="2">
    <location>
        <begin position="134"/>
        <end position="156"/>
    </location>
</feature>
<feature type="transmembrane region" description="Helical" evidence="2">
    <location>
        <begin position="233"/>
        <end position="256"/>
    </location>
</feature>
<dbReference type="Proteomes" id="UP000001056">
    <property type="component" value="Unassembled WGS sequence"/>
</dbReference>
<dbReference type="eggNOG" id="ENOG502S6M4">
    <property type="taxonomic scope" value="Eukaryota"/>
</dbReference>
<feature type="transmembrane region" description="Helical" evidence="2">
    <location>
        <begin position="98"/>
        <end position="122"/>
    </location>
</feature>
<feature type="transmembrane region" description="Helical" evidence="2">
    <location>
        <begin position="276"/>
        <end position="295"/>
    </location>
</feature>
<keyword evidence="4" id="KW-1185">Reference proteome</keyword>
<dbReference type="STRING" id="306901.Q2GT63"/>
<evidence type="ECO:0000313" key="4">
    <source>
        <dbReference type="Proteomes" id="UP000001056"/>
    </source>
</evidence>
<dbReference type="EMBL" id="CH408034">
    <property type="protein sequence ID" value="EAQ84827.1"/>
    <property type="molecule type" value="Genomic_DNA"/>
</dbReference>
<feature type="compositionally biased region" description="Low complexity" evidence="1">
    <location>
        <begin position="372"/>
        <end position="410"/>
    </location>
</feature>
<proteinExistence type="predicted"/>
<feature type="region of interest" description="Disordered" evidence="1">
    <location>
        <begin position="372"/>
        <end position="416"/>
    </location>
</feature>
<protein>
    <submittedName>
        <fullName evidence="3">Uncharacterized protein</fullName>
    </submittedName>
</protein>
<feature type="transmembrane region" description="Helical" evidence="2">
    <location>
        <begin position="45"/>
        <end position="71"/>
    </location>
</feature>